<dbReference type="KEGG" id="npv:OHM77_07725"/>
<keyword evidence="3" id="KW-0411">Iron-sulfur</keyword>
<protein>
    <submittedName>
        <fullName evidence="5">4Fe-4S dicluster domain-containing protein</fullName>
    </submittedName>
</protein>
<feature type="domain" description="4Fe-4S ferredoxin-type" evidence="4">
    <location>
        <begin position="30"/>
        <end position="57"/>
    </location>
</feature>
<accession>A0AA49FJ35</accession>
<evidence type="ECO:0000256" key="1">
    <source>
        <dbReference type="ARBA" id="ARBA00022723"/>
    </source>
</evidence>
<dbReference type="SUPFAM" id="SSF54862">
    <property type="entry name" value="4Fe-4S ferredoxins"/>
    <property type="match status" value="1"/>
</dbReference>
<reference evidence="5" key="1">
    <citation type="journal article" date="2023" name="Nat. Microbiol.">
        <title>Enrichment and characterization of a nitric oxide-reducing microbial community in a continuous bioreactor.</title>
        <authorList>
            <person name="Garrido-Amador P."/>
            <person name="Stortenbeker N."/>
            <person name="Wessels H.J.C.T."/>
            <person name="Speth D.R."/>
            <person name="Garcia-Heredia I."/>
            <person name="Kartal B."/>
        </authorList>
    </citation>
    <scope>NUCLEOTIDE SEQUENCE</scope>
    <source>
        <strain evidence="5">MAG1</strain>
    </source>
</reference>
<keyword evidence="2" id="KW-0408">Iron</keyword>
<dbReference type="InterPro" id="IPR017896">
    <property type="entry name" value="4Fe4S_Fe-S-bd"/>
</dbReference>
<evidence type="ECO:0000256" key="2">
    <source>
        <dbReference type="ARBA" id="ARBA00023004"/>
    </source>
</evidence>
<evidence type="ECO:0000313" key="5">
    <source>
        <dbReference type="EMBL" id="WIM04595.1"/>
    </source>
</evidence>
<dbReference type="GO" id="GO:0046872">
    <property type="term" value="F:metal ion binding"/>
    <property type="evidence" value="ECO:0007669"/>
    <property type="project" value="UniProtKB-KW"/>
</dbReference>
<keyword evidence="1" id="KW-0479">Metal-binding</keyword>
<organism evidence="5">
    <name type="scientific">Candidatus Nitricoxidivorans perseverans</name>
    <dbReference type="NCBI Taxonomy" id="2975601"/>
    <lineage>
        <taxon>Bacteria</taxon>
        <taxon>Pseudomonadati</taxon>
        <taxon>Pseudomonadota</taxon>
        <taxon>Betaproteobacteria</taxon>
        <taxon>Nitrosomonadales</taxon>
        <taxon>Sterolibacteriaceae</taxon>
        <taxon>Candidatus Nitricoxidivorans</taxon>
    </lineage>
</organism>
<proteinExistence type="predicted"/>
<dbReference type="InterPro" id="IPR017900">
    <property type="entry name" value="4Fe4S_Fe_S_CS"/>
</dbReference>
<dbReference type="PROSITE" id="PS51379">
    <property type="entry name" value="4FE4S_FER_2"/>
    <property type="match status" value="1"/>
</dbReference>
<dbReference type="Gene3D" id="3.30.70.20">
    <property type="match status" value="1"/>
</dbReference>
<dbReference type="AlphaFoldDB" id="A0AA49FJ35"/>
<gene>
    <name evidence="5" type="ORF">OHM77_07725</name>
</gene>
<dbReference type="Proteomes" id="UP001234916">
    <property type="component" value="Chromosome"/>
</dbReference>
<sequence>MAFNNVVCRSCADACLEGAIRFQPRIMASALPLVDVEKCTGCGDCVAACPASAIKLV</sequence>
<evidence type="ECO:0000256" key="3">
    <source>
        <dbReference type="ARBA" id="ARBA00023014"/>
    </source>
</evidence>
<name>A0AA49FJ35_9PROT</name>
<dbReference type="PROSITE" id="PS00198">
    <property type="entry name" value="4FE4S_FER_1"/>
    <property type="match status" value="1"/>
</dbReference>
<evidence type="ECO:0000259" key="4">
    <source>
        <dbReference type="PROSITE" id="PS51379"/>
    </source>
</evidence>
<dbReference type="GO" id="GO:0051536">
    <property type="term" value="F:iron-sulfur cluster binding"/>
    <property type="evidence" value="ECO:0007669"/>
    <property type="project" value="UniProtKB-KW"/>
</dbReference>
<dbReference type="Pfam" id="PF12838">
    <property type="entry name" value="Fer4_7"/>
    <property type="match status" value="1"/>
</dbReference>
<dbReference type="EMBL" id="CP107246">
    <property type="protein sequence ID" value="WIM04595.1"/>
    <property type="molecule type" value="Genomic_DNA"/>
</dbReference>